<dbReference type="FunFam" id="3.90.800.10:FF:000001">
    <property type="entry name" value="Glutamine--tRNA ligase"/>
    <property type="match status" value="1"/>
</dbReference>
<dbReference type="Gene3D" id="1.10.8.1290">
    <property type="entry name" value="Glutaminyl-tRNA synthetase, non-specific RNA binding region part 1, domain 1"/>
    <property type="match status" value="1"/>
</dbReference>
<feature type="domain" description="Glutamyl/glutaminyl-tRNA synthetase class Ib catalytic" evidence="12">
    <location>
        <begin position="205"/>
        <end position="504"/>
    </location>
</feature>
<keyword evidence="5 10" id="KW-0067">ATP-binding</keyword>
<dbReference type="SUPFAM" id="SSF52374">
    <property type="entry name" value="Nucleotidylyl transferase"/>
    <property type="match status" value="1"/>
</dbReference>
<feature type="compositionally biased region" description="Polar residues" evidence="11">
    <location>
        <begin position="122"/>
        <end position="132"/>
    </location>
</feature>
<dbReference type="GO" id="GO:0004819">
    <property type="term" value="F:glutamine-tRNA ligase activity"/>
    <property type="evidence" value="ECO:0007669"/>
    <property type="project" value="UniProtKB-EC"/>
</dbReference>
<evidence type="ECO:0000256" key="2">
    <source>
        <dbReference type="ARBA" id="ARBA00012836"/>
    </source>
</evidence>
<dbReference type="Gene3D" id="1.10.10.2420">
    <property type="match status" value="1"/>
</dbReference>
<proteinExistence type="inferred from homology"/>
<gene>
    <name evidence="17" type="ORF">GBAR_LOCUS4096</name>
</gene>
<dbReference type="EC" id="6.1.1.18" evidence="2"/>
<evidence type="ECO:0000259" key="13">
    <source>
        <dbReference type="Pfam" id="PF03950"/>
    </source>
</evidence>
<evidence type="ECO:0000256" key="11">
    <source>
        <dbReference type="SAM" id="MobiDB-lite"/>
    </source>
</evidence>
<sequence>MSRFKGSQERSGLLVVYVCDERIRTEQQLTAALEYLKSHPVGEVDEEEFSRYSGVGVLVTPQQIHDQVSDLLEHHKSELMKLKYKFPVGKLMGEMRQRLRWADGKLVKEVIDQQLEALIGPRSQQSPQSNIQKSGCGGKSGAKAVVKEKKAGEEEESRSEKTAGELFGEAANFHKPGENYKTEGYVVTPHTMRLLKKHLEETGGKVVTRFPPEPNGILHIGHAKAINFNFGYAKAHGGITYLRYDDTNPEKEEERFIRGIQEMVKWLGHKPYKINFSSDYFGQLYEWAVELIKRGHAYVCHQTQDELKGHNPPPSPWRERPVEESLLLFEDMKRGKFEEGEATLRMKHVMEDSKQDPVAYRIKYTPHPHAGDAWCVYPTYDFTHCLCDSIENISHSLCTKEFQARRSSYYWLCNALDLYCPVQWEYGRLNLQYTVVSKRKIQKLIGGGIVADWDDPRLYTLTALRRRGIPPEAIHKFTAKVGVTMSQAILHPNLLDSCVRDELNNTATRVMAVLDPVKVVVENLADVQALEVEVLNIPHLPGKGAHKVFFDPSNLYIDASDFKEVAESGYRRLAPGQPVGLKHAGYVISHLRTEKDSSGSVAAVVVEAHRTEEVDKPKAFIQWVSRPVPSAVRLYYSLFLHPNPEDPAKVPNGFLSDISPNSMEVKSSAMVDETVLEAGPLTGFQFERIGYFCVDFDSTPQQMVFNRTVSLREDSGKS</sequence>
<dbReference type="CDD" id="cd00807">
    <property type="entry name" value="GlnRS_core"/>
    <property type="match status" value="1"/>
</dbReference>
<dbReference type="FunFam" id="1.10.10.2420:FF:000001">
    <property type="entry name" value="Glutamine--tRNA ligase cytoplasmic"/>
    <property type="match status" value="1"/>
</dbReference>
<dbReference type="InterPro" id="IPR049437">
    <property type="entry name" value="tRNA-synt_1c_C2"/>
</dbReference>
<dbReference type="NCBIfam" id="TIGR00440">
    <property type="entry name" value="glnS"/>
    <property type="match status" value="1"/>
</dbReference>
<dbReference type="InterPro" id="IPR042558">
    <property type="entry name" value="Gln-tRNA-synth_Ib_RNA-bd_N_1"/>
</dbReference>
<dbReference type="Pfam" id="PF20974">
    <property type="entry name" value="tRNA-synt_1c_C2"/>
    <property type="match status" value="1"/>
</dbReference>
<dbReference type="Pfam" id="PF00749">
    <property type="entry name" value="tRNA-synt_1c"/>
    <property type="match status" value="1"/>
</dbReference>
<evidence type="ECO:0000256" key="5">
    <source>
        <dbReference type="ARBA" id="ARBA00022840"/>
    </source>
</evidence>
<dbReference type="InterPro" id="IPR042559">
    <property type="entry name" value="Gln-tRNA-synth_Ib_RNA-bd_N_2"/>
</dbReference>
<dbReference type="AlphaFoldDB" id="A0AA35W7Z1"/>
<dbReference type="FunFam" id="1.10.1160.10:FF:000001">
    <property type="entry name" value="Glutamine--tRNA ligase"/>
    <property type="match status" value="1"/>
</dbReference>
<dbReference type="Pfam" id="PF03950">
    <property type="entry name" value="tRNA-synt_1c_C"/>
    <property type="match status" value="1"/>
</dbReference>
<evidence type="ECO:0000256" key="10">
    <source>
        <dbReference type="RuleBase" id="RU363037"/>
    </source>
</evidence>
<dbReference type="PROSITE" id="PS00178">
    <property type="entry name" value="AA_TRNA_LIGASE_I"/>
    <property type="match status" value="1"/>
</dbReference>
<evidence type="ECO:0000313" key="17">
    <source>
        <dbReference type="EMBL" id="CAI8005215.1"/>
    </source>
</evidence>
<evidence type="ECO:0000256" key="1">
    <source>
        <dbReference type="ARBA" id="ARBA00005594"/>
    </source>
</evidence>
<dbReference type="InterPro" id="IPR007639">
    <property type="entry name" value="Gln-tRNA-synth_Ib_RNA-bd_N"/>
</dbReference>
<evidence type="ECO:0000256" key="4">
    <source>
        <dbReference type="ARBA" id="ARBA00022741"/>
    </source>
</evidence>
<evidence type="ECO:0000256" key="7">
    <source>
        <dbReference type="ARBA" id="ARBA00023146"/>
    </source>
</evidence>
<evidence type="ECO:0000256" key="8">
    <source>
        <dbReference type="ARBA" id="ARBA00030466"/>
    </source>
</evidence>
<feature type="region of interest" description="Disordered" evidence="11">
    <location>
        <begin position="119"/>
        <end position="170"/>
    </location>
</feature>
<dbReference type="GO" id="GO:0006425">
    <property type="term" value="P:glutaminyl-tRNA aminoacylation"/>
    <property type="evidence" value="ECO:0007669"/>
    <property type="project" value="InterPro"/>
</dbReference>
<keyword evidence="18" id="KW-1185">Reference proteome</keyword>
<dbReference type="InterPro" id="IPR050132">
    <property type="entry name" value="Gln/Glu-tRNA_Ligase"/>
</dbReference>
<comment type="caution">
    <text evidence="17">The sequence shown here is derived from an EMBL/GenBank/DDBJ whole genome shotgun (WGS) entry which is preliminary data.</text>
</comment>
<name>A0AA35W7Z1_GEOBA</name>
<dbReference type="GO" id="GO:0017101">
    <property type="term" value="C:aminoacyl-tRNA synthetase multienzyme complex"/>
    <property type="evidence" value="ECO:0007669"/>
    <property type="project" value="TreeGrafter"/>
</dbReference>
<feature type="domain" description="Glutaminyl-tRNA synthetase class Ib non-specific RNA-binding" evidence="14">
    <location>
        <begin position="107"/>
        <end position="196"/>
    </location>
</feature>
<dbReference type="FunFam" id="2.40.240.10:FF:000007">
    <property type="entry name" value="Glutamine--tRNA ligase"/>
    <property type="match status" value="1"/>
</dbReference>
<evidence type="ECO:0000259" key="14">
    <source>
        <dbReference type="Pfam" id="PF04557"/>
    </source>
</evidence>
<dbReference type="FunFam" id="3.40.50.620:FF:000049">
    <property type="entry name" value="Probable glutamine--tRNA ligase"/>
    <property type="match status" value="1"/>
</dbReference>
<protein>
    <recommendedName>
        <fullName evidence="2">glutamine--tRNA ligase</fullName>
        <ecNumber evidence="2">6.1.1.18</ecNumber>
    </recommendedName>
    <alternativeName>
        <fullName evidence="8">Glutaminyl-tRNA synthetase</fullName>
    </alternativeName>
</protein>
<dbReference type="InterPro" id="IPR000924">
    <property type="entry name" value="Glu/Gln-tRNA-synth"/>
</dbReference>
<dbReference type="InterPro" id="IPR020056">
    <property type="entry name" value="Rbsml_bL25/Gln-tRNA_synth_N"/>
</dbReference>
<dbReference type="PANTHER" id="PTHR43097:SF4">
    <property type="entry name" value="GLUTAMINE--TRNA LIGASE"/>
    <property type="match status" value="1"/>
</dbReference>
<keyword evidence="3 10" id="KW-0436">Ligase</keyword>
<dbReference type="PRINTS" id="PR00987">
    <property type="entry name" value="TRNASYNTHGLU"/>
</dbReference>
<dbReference type="Gene3D" id="3.40.50.620">
    <property type="entry name" value="HUPs"/>
    <property type="match status" value="1"/>
</dbReference>
<feature type="compositionally biased region" description="Basic and acidic residues" evidence="11">
    <location>
        <begin position="145"/>
        <end position="163"/>
    </location>
</feature>
<dbReference type="Pfam" id="PF04558">
    <property type="entry name" value="tRNA_synt_1c_R1"/>
    <property type="match status" value="1"/>
</dbReference>
<evidence type="ECO:0000259" key="16">
    <source>
        <dbReference type="Pfam" id="PF20974"/>
    </source>
</evidence>
<dbReference type="InterPro" id="IPR004514">
    <property type="entry name" value="Gln-tRNA-synth"/>
</dbReference>
<feature type="domain" description="Glutaminyl-tRNA synthetase class Ib non-specific RNA-binding" evidence="15">
    <location>
        <begin position="6"/>
        <end position="104"/>
    </location>
</feature>
<accession>A0AA35W7Z1</accession>
<feature type="domain" description="Glutamyl/glutaminyl-tRNA synthetase class Ib anti-codon binding" evidence="13">
    <location>
        <begin position="507"/>
        <end position="607"/>
    </location>
</feature>
<reference evidence="17" key="1">
    <citation type="submission" date="2023-03" db="EMBL/GenBank/DDBJ databases">
        <authorList>
            <person name="Steffen K."/>
            <person name="Cardenas P."/>
        </authorList>
    </citation>
    <scope>NUCLEOTIDE SEQUENCE</scope>
</reference>
<comment type="catalytic activity">
    <reaction evidence="9">
        <text>tRNA(Gln) + L-glutamine + ATP = L-glutaminyl-tRNA(Gln) + AMP + diphosphate</text>
        <dbReference type="Rhea" id="RHEA:20121"/>
        <dbReference type="Rhea" id="RHEA-COMP:9662"/>
        <dbReference type="Rhea" id="RHEA-COMP:9681"/>
        <dbReference type="ChEBI" id="CHEBI:30616"/>
        <dbReference type="ChEBI" id="CHEBI:33019"/>
        <dbReference type="ChEBI" id="CHEBI:58359"/>
        <dbReference type="ChEBI" id="CHEBI:78442"/>
        <dbReference type="ChEBI" id="CHEBI:78521"/>
        <dbReference type="ChEBI" id="CHEBI:456215"/>
        <dbReference type="EC" id="6.1.1.18"/>
    </reaction>
</comment>
<feature type="domain" description="tRNA synthetases class I (E and Q) anti-codon binding" evidence="16">
    <location>
        <begin position="620"/>
        <end position="695"/>
    </location>
</feature>
<evidence type="ECO:0000259" key="15">
    <source>
        <dbReference type="Pfam" id="PF04558"/>
    </source>
</evidence>
<dbReference type="InterPro" id="IPR014729">
    <property type="entry name" value="Rossmann-like_a/b/a_fold"/>
</dbReference>
<dbReference type="Pfam" id="PF04557">
    <property type="entry name" value="tRNA_synt_1c_R2"/>
    <property type="match status" value="1"/>
</dbReference>
<evidence type="ECO:0000313" key="18">
    <source>
        <dbReference type="Proteomes" id="UP001174909"/>
    </source>
</evidence>
<dbReference type="InterPro" id="IPR001412">
    <property type="entry name" value="aa-tRNA-synth_I_CS"/>
</dbReference>
<dbReference type="SUPFAM" id="SSF50715">
    <property type="entry name" value="Ribosomal protein L25-like"/>
    <property type="match status" value="1"/>
</dbReference>
<dbReference type="InterPro" id="IPR020059">
    <property type="entry name" value="Glu/Gln-tRNA-synth_Ib_codon-bd"/>
</dbReference>
<dbReference type="InterPro" id="IPR007638">
    <property type="entry name" value="Gln-tRNA-synth_Ib_RNA-bd_2"/>
</dbReference>
<evidence type="ECO:0000256" key="6">
    <source>
        <dbReference type="ARBA" id="ARBA00022917"/>
    </source>
</evidence>
<evidence type="ECO:0000259" key="12">
    <source>
        <dbReference type="Pfam" id="PF00749"/>
    </source>
</evidence>
<dbReference type="InterPro" id="IPR020058">
    <property type="entry name" value="Glu/Gln-tRNA-synth_Ib_cat-dom"/>
</dbReference>
<dbReference type="InterPro" id="IPR011035">
    <property type="entry name" value="Ribosomal_bL25/Gln-tRNA_synth"/>
</dbReference>
<dbReference type="EMBL" id="CASHTH010000586">
    <property type="protein sequence ID" value="CAI8005215.1"/>
    <property type="molecule type" value="Genomic_DNA"/>
</dbReference>
<evidence type="ECO:0000256" key="3">
    <source>
        <dbReference type="ARBA" id="ARBA00022598"/>
    </source>
</evidence>
<evidence type="ECO:0000256" key="9">
    <source>
        <dbReference type="ARBA" id="ARBA00048270"/>
    </source>
</evidence>
<dbReference type="Proteomes" id="UP001174909">
    <property type="component" value="Unassembled WGS sequence"/>
</dbReference>
<keyword evidence="7 10" id="KW-0030">Aminoacyl-tRNA synthetase</keyword>
<organism evidence="17 18">
    <name type="scientific">Geodia barretti</name>
    <name type="common">Barrett's horny sponge</name>
    <dbReference type="NCBI Taxonomy" id="519541"/>
    <lineage>
        <taxon>Eukaryota</taxon>
        <taxon>Metazoa</taxon>
        <taxon>Porifera</taxon>
        <taxon>Demospongiae</taxon>
        <taxon>Heteroscleromorpha</taxon>
        <taxon>Tetractinellida</taxon>
        <taxon>Astrophorina</taxon>
        <taxon>Geodiidae</taxon>
        <taxon>Geodia</taxon>
    </lineage>
</organism>
<dbReference type="PANTHER" id="PTHR43097">
    <property type="entry name" value="GLUTAMINE-TRNA LIGASE"/>
    <property type="match status" value="1"/>
</dbReference>
<dbReference type="GO" id="GO:0005524">
    <property type="term" value="F:ATP binding"/>
    <property type="evidence" value="ECO:0007669"/>
    <property type="project" value="UniProtKB-KW"/>
</dbReference>
<dbReference type="GO" id="GO:0005829">
    <property type="term" value="C:cytosol"/>
    <property type="evidence" value="ECO:0007669"/>
    <property type="project" value="TreeGrafter"/>
</dbReference>
<keyword evidence="4 10" id="KW-0547">Nucleotide-binding</keyword>
<comment type="similarity">
    <text evidence="1 10">Belongs to the class-I aminoacyl-tRNA synthetase family.</text>
</comment>
<keyword evidence="6 10" id="KW-0648">Protein biosynthesis</keyword>
<dbReference type="Gene3D" id="2.40.240.10">
    <property type="entry name" value="Ribosomal Protein L25, Chain P"/>
    <property type="match status" value="2"/>
</dbReference>